<evidence type="ECO:0000256" key="3">
    <source>
        <dbReference type="ARBA" id="ARBA00022574"/>
    </source>
</evidence>
<reference evidence="12 13" key="1">
    <citation type="journal article" date="2015" name="Genome Biol.">
        <title>Comparative genomics of Steinernema reveals deeply conserved gene regulatory networks.</title>
        <authorList>
            <person name="Dillman A.R."/>
            <person name="Macchietto M."/>
            <person name="Porter C.F."/>
            <person name="Rogers A."/>
            <person name="Williams B."/>
            <person name="Antoshechkin I."/>
            <person name="Lee M.M."/>
            <person name="Goodwin Z."/>
            <person name="Lu X."/>
            <person name="Lewis E.E."/>
            <person name="Goodrich-Blair H."/>
            <person name="Stock S.P."/>
            <person name="Adams B.J."/>
            <person name="Sternberg P.W."/>
            <person name="Mortazavi A."/>
        </authorList>
    </citation>
    <scope>NUCLEOTIDE SEQUENCE [LARGE SCALE GENOMIC DNA]</scope>
    <source>
        <strain evidence="12 13">ALL</strain>
    </source>
</reference>
<dbReference type="Proteomes" id="UP000298663">
    <property type="component" value="Unassembled WGS sequence"/>
</dbReference>
<keyword evidence="9 11" id="KW-1133">Transmembrane helix</keyword>
<keyword evidence="6" id="KW-0256">Endoplasmic reticulum</keyword>
<feature type="transmembrane region" description="Helical" evidence="11">
    <location>
        <begin position="408"/>
        <end position="430"/>
    </location>
</feature>
<dbReference type="SMART" id="SM00320">
    <property type="entry name" value="WD40"/>
    <property type="match status" value="4"/>
</dbReference>
<dbReference type="InterPro" id="IPR036322">
    <property type="entry name" value="WD40_repeat_dom_sf"/>
</dbReference>
<dbReference type="GO" id="GO:0003400">
    <property type="term" value="P:regulation of COPII vesicle coating"/>
    <property type="evidence" value="ECO:0007669"/>
    <property type="project" value="TreeGrafter"/>
</dbReference>
<dbReference type="PANTHER" id="PTHR23284:SF0">
    <property type="entry name" value="PROLACTIN REGULATORY ELEMENT-BINDING PROTEIN"/>
    <property type="match status" value="1"/>
</dbReference>
<keyword evidence="7" id="KW-0931">ER-Golgi transport</keyword>
<evidence type="ECO:0000256" key="11">
    <source>
        <dbReference type="SAM" id="Phobius"/>
    </source>
</evidence>
<name>A0A4U5NIL2_STECR</name>
<keyword evidence="5" id="KW-0677">Repeat</keyword>
<evidence type="ECO:0000256" key="8">
    <source>
        <dbReference type="ARBA" id="ARBA00022927"/>
    </source>
</evidence>
<dbReference type="InterPro" id="IPR045260">
    <property type="entry name" value="Sec12-like"/>
</dbReference>
<evidence type="ECO:0000313" key="13">
    <source>
        <dbReference type="Proteomes" id="UP000298663"/>
    </source>
</evidence>
<evidence type="ECO:0000256" key="2">
    <source>
        <dbReference type="ARBA" id="ARBA00022448"/>
    </source>
</evidence>
<protein>
    <recommendedName>
        <fullName evidence="14">Prolactin regulatory element-binding protein</fullName>
    </recommendedName>
</protein>
<keyword evidence="2" id="KW-0813">Transport</keyword>
<evidence type="ECO:0000313" key="12">
    <source>
        <dbReference type="EMBL" id="TKR82622.1"/>
    </source>
</evidence>
<proteinExistence type="predicted"/>
<keyword evidence="13" id="KW-1185">Reference proteome</keyword>
<gene>
    <name evidence="12" type="ORF">L596_016314</name>
</gene>
<dbReference type="GO" id="GO:0005085">
    <property type="term" value="F:guanyl-nucleotide exchange factor activity"/>
    <property type="evidence" value="ECO:0007669"/>
    <property type="project" value="InterPro"/>
</dbReference>
<dbReference type="AlphaFoldDB" id="A0A4U5NIL2"/>
<dbReference type="GO" id="GO:0006888">
    <property type="term" value="P:endoplasmic reticulum to Golgi vesicle-mediated transport"/>
    <property type="evidence" value="ECO:0007669"/>
    <property type="project" value="TreeGrafter"/>
</dbReference>
<evidence type="ECO:0000256" key="5">
    <source>
        <dbReference type="ARBA" id="ARBA00022737"/>
    </source>
</evidence>
<keyword evidence="8" id="KW-0653">Protein transport</keyword>
<dbReference type="STRING" id="34508.A0A4U5NIL2"/>
<evidence type="ECO:0008006" key="14">
    <source>
        <dbReference type="Google" id="ProtNLM"/>
    </source>
</evidence>
<dbReference type="OrthoDB" id="2013972at2759"/>
<keyword evidence="10 11" id="KW-0472">Membrane</keyword>
<accession>A0A4U5NIL2</accession>
<keyword evidence="3" id="KW-0853">WD repeat</keyword>
<dbReference type="InterPro" id="IPR001680">
    <property type="entry name" value="WD40_rpt"/>
</dbReference>
<sequence>MAQKSLQIGTLTTPMYCLNLAGSRHLIMAGGGGVAKTGVRNEIQTWLLSYNTDISQAPSSGPQNSAILRDAGCVDTGPHSTMNMDVVPMSTGHPDHEGRFLIATSHDHFCDIYETDGYEVIEKEDEPDVLGLTQRHVARFETVFDVNKKNDKYQKGVKFAPVGGSYRLVTAGSDGFVRTWSVDDIIRLQDRVRPLRQWSVAEGEVADLEVSGDGRLIFTITGKDVKIWDMEGQLLKDVRTPEGYTPRCVRFTNRDRNPERDNIFFAVAYNPTVQRGKQVTRLFRWVFSQSRSEIGLVSSTDVLAERISKISVQKGGKWIAVGLMEGSVVVYRTDDLKAVKTMKNSHRTFITDLQVLPERTEDFPQLAAALNMRWIPGPHSEAEVGVVSIGGDQTVQLHSVPYDNMPSIAFAVVLSFILMLICPLIVALLLKL</sequence>
<evidence type="ECO:0000256" key="9">
    <source>
        <dbReference type="ARBA" id="ARBA00022989"/>
    </source>
</evidence>
<dbReference type="PANTHER" id="PTHR23284">
    <property type="entry name" value="PROLACTIN REGULATORY ELEMENT BINDING PROTEIN"/>
    <property type="match status" value="1"/>
</dbReference>
<dbReference type="InterPro" id="IPR015943">
    <property type="entry name" value="WD40/YVTN_repeat-like_dom_sf"/>
</dbReference>
<evidence type="ECO:0000256" key="6">
    <source>
        <dbReference type="ARBA" id="ARBA00022824"/>
    </source>
</evidence>
<evidence type="ECO:0000256" key="4">
    <source>
        <dbReference type="ARBA" id="ARBA00022692"/>
    </source>
</evidence>
<comment type="subcellular location">
    <subcellularLocation>
        <location evidence="1">Endoplasmic reticulum membrane</location>
        <topology evidence="1">Single-pass membrane protein</topology>
    </subcellularLocation>
</comment>
<dbReference type="GO" id="GO:0005789">
    <property type="term" value="C:endoplasmic reticulum membrane"/>
    <property type="evidence" value="ECO:0007669"/>
    <property type="project" value="UniProtKB-SubCell"/>
</dbReference>
<dbReference type="SUPFAM" id="SSF50978">
    <property type="entry name" value="WD40 repeat-like"/>
    <property type="match status" value="1"/>
</dbReference>
<evidence type="ECO:0000256" key="7">
    <source>
        <dbReference type="ARBA" id="ARBA00022892"/>
    </source>
</evidence>
<reference evidence="12 13" key="2">
    <citation type="journal article" date="2019" name="G3 (Bethesda)">
        <title>Hybrid Assembly of the Genome of the Entomopathogenic Nematode Steinernema carpocapsae Identifies the X-Chromosome.</title>
        <authorList>
            <person name="Serra L."/>
            <person name="Macchietto M."/>
            <person name="Macias-Munoz A."/>
            <person name="McGill C.J."/>
            <person name="Rodriguez I.M."/>
            <person name="Rodriguez B."/>
            <person name="Murad R."/>
            <person name="Mortazavi A."/>
        </authorList>
    </citation>
    <scope>NUCLEOTIDE SEQUENCE [LARGE SCALE GENOMIC DNA]</scope>
    <source>
        <strain evidence="12 13">ALL</strain>
    </source>
</reference>
<dbReference type="EMBL" id="AZBU02000004">
    <property type="protein sequence ID" value="TKR82622.1"/>
    <property type="molecule type" value="Genomic_DNA"/>
</dbReference>
<comment type="caution">
    <text evidence="12">The sequence shown here is derived from an EMBL/GenBank/DDBJ whole genome shotgun (WGS) entry which is preliminary data.</text>
</comment>
<organism evidence="12 13">
    <name type="scientific">Steinernema carpocapsae</name>
    <name type="common">Entomopathogenic nematode</name>
    <dbReference type="NCBI Taxonomy" id="34508"/>
    <lineage>
        <taxon>Eukaryota</taxon>
        <taxon>Metazoa</taxon>
        <taxon>Ecdysozoa</taxon>
        <taxon>Nematoda</taxon>
        <taxon>Chromadorea</taxon>
        <taxon>Rhabditida</taxon>
        <taxon>Tylenchina</taxon>
        <taxon>Panagrolaimomorpha</taxon>
        <taxon>Strongyloidoidea</taxon>
        <taxon>Steinernematidae</taxon>
        <taxon>Steinernema</taxon>
    </lineage>
</organism>
<evidence type="ECO:0000256" key="10">
    <source>
        <dbReference type="ARBA" id="ARBA00023136"/>
    </source>
</evidence>
<keyword evidence="4 11" id="KW-0812">Transmembrane</keyword>
<evidence type="ECO:0000256" key="1">
    <source>
        <dbReference type="ARBA" id="ARBA00004389"/>
    </source>
</evidence>
<dbReference type="Gene3D" id="2.130.10.10">
    <property type="entry name" value="YVTN repeat-like/Quinoprotein amine dehydrogenase"/>
    <property type="match status" value="1"/>
</dbReference>
<dbReference type="GO" id="GO:0015031">
    <property type="term" value="P:protein transport"/>
    <property type="evidence" value="ECO:0007669"/>
    <property type="project" value="UniProtKB-KW"/>
</dbReference>